<evidence type="ECO:0000313" key="2">
    <source>
        <dbReference type="Proteomes" id="UP001187192"/>
    </source>
</evidence>
<proteinExistence type="predicted"/>
<reference evidence="1" key="1">
    <citation type="submission" date="2023-07" db="EMBL/GenBank/DDBJ databases">
        <title>draft genome sequence of fig (Ficus carica).</title>
        <authorList>
            <person name="Takahashi T."/>
            <person name="Nishimura K."/>
        </authorList>
    </citation>
    <scope>NUCLEOTIDE SEQUENCE</scope>
</reference>
<gene>
    <name evidence="1" type="ORF">TIFTF001_026094</name>
</gene>
<name>A0AA88DG22_FICCA</name>
<dbReference type="EMBL" id="BTGU01000067">
    <property type="protein sequence ID" value="GMN56980.1"/>
    <property type="molecule type" value="Genomic_DNA"/>
</dbReference>
<evidence type="ECO:0000313" key="1">
    <source>
        <dbReference type="EMBL" id="GMN56980.1"/>
    </source>
</evidence>
<keyword evidence="2" id="KW-1185">Reference proteome</keyword>
<protein>
    <submittedName>
        <fullName evidence="1">Uncharacterized protein</fullName>
    </submittedName>
</protein>
<dbReference type="Proteomes" id="UP001187192">
    <property type="component" value="Unassembled WGS sequence"/>
</dbReference>
<comment type="caution">
    <text evidence="1">The sequence shown here is derived from an EMBL/GenBank/DDBJ whole genome shotgun (WGS) entry which is preliminary data.</text>
</comment>
<accession>A0AA88DG22</accession>
<dbReference type="AlphaFoldDB" id="A0AA88DG22"/>
<sequence>MRGKGKVAARDEEIPVVAKFESKLAIKSDLQEQLGKFLSAALGCHRPAC</sequence>
<organism evidence="1 2">
    <name type="scientific">Ficus carica</name>
    <name type="common">Common fig</name>
    <dbReference type="NCBI Taxonomy" id="3494"/>
    <lineage>
        <taxon>Eukaryota</taxon>
        <taxon>Viridiplantae</taxon>
        <taxon>Streptophyta</taxon>
        <taxon>Embryophyta</taxon>
        <taxon>Tracheophyta</taxon>
        <taxon>Spermatophyta</taxon>
        <taxon>Magnoliopsida</taxon>
        <taxon>eudicotyledons</taxon>
        <taxon>Gunneridae</taxon>
        <taxon>Pentapetalae</taxon>
        <taxon>rosids</taxon>
        <taxon>fabids</taxon>
        <taxon>Rosales</taxon>
        <taxon>Moraceae</taxon>
        <taxon>Ficeae</taxon>
        <taxon>Ficus</taxon>
    </lineage>
</organism>